<dbReference type="InterPro" id="IPR010255">
    <property type="entry name" value="Haem_peroxidase_sf"/>
</dbReference>
<dbReference type="InterPro" id="IPR019791">
    <property type="entry name" value="Haem_peroxidase_animal"/>
</dbReference>
<dbReference type="EMBL" id="WIXE01022881">
    <property type="protein sequence ID" value="KAK5967029.1"/>
    <property type="molecule type" value="Genomic_DNA"/>
</dbReference>
<dbReference type="GO" id="GO:0020037">
    <property type="term" value="F:heme binding"/>
    <property type="evidence" value="ECO:0007669"/>
    <property type="project" value="InterPro"/>
</dbReference>
<evidence type="ECO:0000313" key="2">
    <source>
        <dbReference type="EMBL" id="KAK5967029.1"/>
    </source>
</evidence>
<sequence length="321" mass="36357">MVVYEITASTQASCPLEVVKIPVAAGDPVFDVNGTVAGIPFTRARYDKNTGKGFDCPREQVNDRTAWIDGSFVYSVTEAWVASMRSFRNGTLREGSEKGYPPRNDANIPLDNPPPPQAHRLLSPDRLFPLRLCQNWWNAQDVVQEYSVEEFILGMVSQVSEAEDVIVVEDLRDFSYGPLHFSRLDAVASTIMRGRDNGLSSYNVLRKRFNLAEKEWHTINPKLYQINKANGLFTEEEIGRIHSITLKDIIQATMDVPDKWLQKNVFFSNSDNPCPQPFQVNTTDLEQCIPLMRFDHVTEVEGNEIIFIFTLIGLGCIPLRK</sequence>
<reference evidence="2 3" key="1">
    <citation type="submission" date="2019-10" db="EMBL/GenBank/DDBJ databases">
        <title>Assembly and Annotation for the nematode Trichostrongylus colubriformis.</title>
        <authorList>
            <person name="Martin J."/>
        </authorList>
    </citation>
    <scope>NUCLEOTIDE SEQUENCE [LARGE SCALE GENOMIC DNA]</scope>
    <source>
        <strain evidence="2">G859</strain>
        <tissue evidence="2">Whole worm</tissue>
    </source>
</reference>
<organism evidence="2 3">
    <name type="scientific">Trichostrongylus colubriformis</name>
    <name type="common">Black scour worm</name>
    <dbReference type="NCBI Taxonomy" id="6319"/>
    <lineage>
        <taxon>Eukaryota</taxon>
        <taxon>Metazoa</taxon>
        <taxon>Ecdysozoa</taxon>
        <taxon>Nematoda</taxon>
        <taxon>Chromadorea</taxon>
        <taxon>Rhabditida</taxon>
        <taxon>Rhabditina</taxon>
        <taxon>Rhabditomorpha</taxon>
        <taxon>Strongyloidea</taxon>
        <taxon>Trichostrongylidae</taxon>
        <taxon>Trichostrongylus</taxon>
    </lineage>
</organism>
<proteinExistence type="predicted"/>
<dbReference type="Gene3D" id="1.10.640.10">
    <property type="entry name" value="Haem peroxidase domain superfamily, animal type"/>
    <property type="match status" value="2"/>
</dbReference>
<dbReference type="PANTHER" id="PTHR11475">
    <property type="entry name" value="OXIDASE/PEROXIDASE"/>
    <property type="match status" value="1"/>
</dbReference>
<accession>A0AAN8F1E0</accession>
<evidence type="ECO:0000313" key="3">
    <source>
        <dbReference type="Proteomes" id="UP001331761"/>
    </source>
</evidence>
<comment type="caution">
    <text evidence="2">The sequence shown here is derived from an EMBL/GenBank/DDBJ whole genome shotgun (WGS) entry which is preliminary data.</text>
</comment>
<keyword evidence="1" id="KW-0575">Peroxidase</keyword>
<dbReference type="Proteomes" id="UP001331761">
    <property type="component" value="Unassembled WGS sequence"/>
</dbReference>
<dbReference type="PANTHER" id="PTHR11475:SF144">
    <property type="entry name" value="NAD(P)H OXIDASE (H2O2-FORMING)"/>
    <property type="match status" value="1"/>
</dbReference>
<evidence type="ECO:0000256" key="1">
    <source>
        <dbReference type="ARBA" id="ARBA00022559"/>
    </source>
</evidence>
<name>A0AAN8F1E0_TRICO</name>
<dbReference type="SUPFAM" id="SSF48113">
    <property type="entry name" value="Heme-dependent peroxidases"/>
    <property type="match status" value="1"/>
</dbReference>
<feature type="non-terminal residue" evidence="2">
    <location>
        <position position="321"/>
    </location>
</feature>
<protein>
    <submittedName>
        <fullName evidence="2">Uncharacterized protein</fullName>
    </submittedName>
</protein>
<keyword evidence="1" id="KW-0560">Oxidoreductase</keyword>
<gene>
    <name evidence="2" type="ORF">GCK32_013069</name>
</gene>
<keyword evidence="3" id="KW-1185">Reference proteome</keyword>
<dbReference type="InterPro" id="IPR037120">
    <property type="entry name" value="Haem_peroxidase_sf_animal"/>
</dbReference>
<dbReference type="AlphaFoldDB" id="A0AAN8F1E0"/>
<dbReference type="GO" id="GO:0004601">
    <property type="term" value="F:peroxidase activity"/>
    <property type="evidence" value="ECO:0007669"/>
    <property type="project" value="UniProtKB-KW"/>
</dbReference>
<dbReference type="GO" id="GO:0006979">
    <property type="term" value="P:response to oxidative stress"/>
    <property type="evidence" value="ECO:0007669"/>
    <property type="project" value="InterPro"/>
</dbReference>
<dbReference type="Pfam" id="PF03098">
    <property type="entry name" value="An_peroxidase"/>
    <property type="match status" value="2"/>
</dbReference>